<proteinExistence type="inferred from homology"/>
<evidence type="ECO:0000256" key="10">
    <source>
        <dbReference type="SAM" id="MobiDB-lite"/>
    </source>
</evidence>
<protein>
    <recommendedName>
        <fullName evidence="4">dihydrolipoyllysine-residue succinyltransferase</fullName>
        <ecNumber evidence="4">2.3.1.61</ecNumber>
    </recommendedName>
    <alternativeName>
        <fullName evidence="9">2-oxoglutarate dehydrogenase complex component E2</fullName>
    </alternativeName>
</protein>
<organism evidence="12 13">
    <name type="scientific">Fusarium albosuccineum</name>
    <dbReference type="NCBI Taxonomy" id="1237068"/>
    <lineage>
        <taxon>Eukaryota</taxon>
        <taxon>Fungi</taxon>
        <taxon>Dikarya</taxon>
        <taxon>Ascomycota</taxon>
        <taxon>Pezizomycotina</taxon>
        <taxon>Sordariomycetes</taxon>
        <taxon>Hypocreomycetidae</taxon>
        <taxon>Hypocreales</taxon>
        <taxon>Nectriaceae</taxon>
        <taxon>Fusarium</taxon>
        <taxon>Fusarium decemcellulare species complex</taxon>
    </lineage>
</organism>
<dbReference type="NCBIfam" id="TIGR01347">
    <property type="entry name" value="sucB"/>
    <property type="match status" value="1"/>
</dbReference>
<evidence type="ECO:0000256" key="5">
    <source>
        <dbReference type="ARBA" id="ARBA00022532"/>
    </source>
</evidence>
<dbReference type="UniPathway" id="UPA00868">
    <property type="reaction ID" value="UER00840"/>
</dbReference>
<dbReference type="EMBL" id="JAADYS010000581">
    <property type="protein sequence ID" value="KAF4468672.1"/>
    <property type="molecule type" value="Genomic_DNA"/>
</dbReference>
<evidence type="ECO:0000256" key="9">
    <source>
        <dbReference type="ARBA" id="ARBA00032406"/>
    </source>
</evidence>
<evidence type="ECO:0000256" key="4">
    <source>
        <dbReference type="ARBA" id="ARBA00012945"/>
    </source>
</evidence>
<dbReference type="InterPro" id="IPR001078">
    <property type="entry name" value="2-oxoacid_DH_actylTfrase"/>
</dbReference>
<name>A0A8H4LID9_9HYPO</name>
<reference evidence="12 13" key="1">
    <citation type="submission" date="2020-01" db="EMBL/GenBank/DDBJ databases">
        <title>Identification and distribution of gene clusters putatively required for synthesis of sphingolipid metabolism inhibitors in phylogenetically diverse species of the filamentous fungus Fusarium.</title>
        <authorList>
            <person name="Kim H.-S."/>
            <person name="Busman M."/>
            <person name="Brown D.W."/>
            <person name="Divon H."/>
            <person name="Uhlig S."/>
            <person name="Proctor R.H."/>
        </authorList>
    </citation>
    <scope>NUCLEOTIDE SEQUENCE [LARGE SCALE GENOMIC DNA]</scope>
    <source>
        <strain evidence="12 13">NRRL 20459</strain>
    </source>
</reference>
<comment type="similarity">
    <text evidence="3">Belongs to the 2-oxoacid dehydrogenase family.</text>
</comment>
<comment type="cofactor">
    <cofactor evidence="1">
        <name>(R)-lipoate</name>
        <dbReference type="ChEBI" id="CHEBI:83088"/>
    </cofactor>
</comment>
<dbReference type="SUPFAM" id="SSF52777">
    <property type="entry name" value="CoA-dependent acyltransferases"/>
    <property type="match status" value="1"/>
</dbReference>
<gene>
    <name evidence="12" type="ORF">FALBO_4437</name>
</gene>
<dbReference type="GO" id="GO:0005739">
    <property type="term" value="C:mitochondrion"/>
    <property type="evidence" value="ECO:0007669"/>
    <property type="project" value="TreeGrafter"/>
</dbReference>
<dbReference type="EC" id="2.3.1.61" evidence="4"/>
<evidence type="ECO:0000313" key="13">
    <source>
        <dbReference type="Proteomes" id="UP000554235"/>
    </source>
</evidence>
<feature type="compositionally biased region" description="Basic and acidic residues" evidence="10">
    <location>
        <begin position="183"/>
        <end position="195"/>
    </location>
</feature>
<dbReference type="AlphaFoldDB" id="A0A8H4LID9"/>
<dbReference type="GO" id="GO:0045252">
    <property type="term" value="C:oxoglutarate dehydrogenase complex"/>
    <property type="evidence" value="ECO:0007669"/>
    <property type="project" value="InterPro"/>
</dbReference>
<dbReference type="GO" id="GO:0033512">
    <property type="term" value="P:L-lysine catabolic process to acetyl-CoA via saccharopine"/>
    <property type="evidence" value="ECO:0007669"/>
    <property type="project" value="UniProtKB-UniPathway"/>
</dbReference>
<dbReference type="PANTHER" id="PTHR43416">
    <property type="entry name" value="DIHYDROLIPOYLLYSINE-RESIDUE SUCCINYLTRANSFERASE COMPONENT OF 2-OXOGLUTARATE DEHYDROGENASE COMPLEX, MITOCHONDRIAL-RELATED"/>
    <property type="match status" value="1"/>
</dbReference>
<dbReference type="InterPro" id="IPR011053">
    <property type="entry name" value="Single_hybrid_motif"/>
</dbReference>
<evidence type="ECO:0000256" key="7">
    <source>
        <dbReference type="ARBA" id="ARBA00022823"/>
    </source>
</evidence>
<comment type="caution">
    <text evidence="12">The sequence shown here is derived from an EMBL/GenBank/DDBJ whole genome shotgun (WGS) entry which is preliminary data.</text>
</comment>
<dbReference type="InterPro" id="IPR006255">
    <property type="entry name" value="SucB"/>
</dbReference>
<feature type="compositionally biased region" description="Basic and acidic residues" evidence="10">
    <location>
        <begin position="136"/>
        <end position="171"/>
    </location>
</feature>
<feature type="domain" description="Lipoyl-binding" evidence="11">
    <location>
        <begin position="54"/>
        <end position="129"/>
    </location>
</feature>
<dbReference type="InterPro" id="IPR023213">
    <property type="entry name" value="CAT-like_dom_sf"/>
</dbReference>
<dbReference type="PANTHER" id="PTHR43416:SF5">
    <property type="entry name" value="DIHYDROLIPOYLLYSINE-RESIDUE SUCCINYLTRANSFERASE COMPONENT OF 2-OXOGLUTARATE DEHYDROGENASE COMPLEX, MITOCHONDRIAL"/>
    <property type="match status" value="1"/>
</dbReference>
<comment type="pathway">
    <text evidence="2">Amino-acid degradation; L-lysine degradation via saccharopine pathway; glutaryl-CoA from L-lysine: step 6/6.</text>
</comment>
<dbReference type="Proteomes" id="UP000554235">
    <property type="component" value="Unassembled WGS sequence"/>
</dbReference>
<keyword evidence="13" id="KW-1185">Reference proteome</keyword>
<evidence type="ECO:0000256" key="6">
    <source>
        <dbReference type="ARBA" id="ARBA00022679"/>
    </source>
</evidence>
<keyword evidence="5" id="KW-0816">Tricarboxylic acid cycle</keyword>
<evidence type="ECO:0000256" key="2">
    <source>
        <dbReference type="ARBA" id="ARBA00005145"/>
    </source>
</evidence>
<dbReference type="SUPFAM" id="SSF51230">
    <property type="entry name" value="Single hybrid motif"/>
    <property type="match status" value="1"/>
</dbReference>
<dbReference type="Pfam" id="PF00198">
    <property type="entry name" value="2-oxoacid_dh"/>
    <property type="match status" value="1"/>
</dbReference>
<keyword evidence="7" id="KW-0450">Lipoyl</keyword>
<dbReference type="GO" id="GO:0004149">
    <property type="term" value="F:dihydrolipoyllysine-residue succinyltransferase activity"/>
    <property type="evidence" value="ECO:0007669"/>
    <property type="project" value="UniProtKB-EC"/>
</dbReference>
<dbReference type="Gene3D" id="3.30.559.10">
    <property type="entry name" value="Chloramphenicol acetyltransferase-like domain"/>
    <property type="match status" value="1"/>
</dbReference>
<dbReference type="InterPro" id="IPR050537">
    <property type="entry name" value="2-oxoacid_dehydrogenase"/>
</dbReference>
<evidence type="ECO:0000313" key="12">
    <source>
        <dbReference type="EMBL" id="KAF4468672.1"/>
    </source>
</evidence>
<accession>A0A8H4LID9</accession>
<dbReference type="OrthoDB" id="5391403at2759"/>
<keyword evidence="8" id="KW-0012">Acyltransferase</keyword>
<dbReference type="GO" id="GO:0006099">
    <property type="term" value="P:tricarboxylic acid cycle"/>
    <property type="evidence" value="ECO:0007669"/>
    <property type="project" value="UniProtKB-KW"/>
</dbReference>
<sequence length="461" mass="50290">MASVMRFKAATGLASLSRAIPRVQRLPHSALLCQRGAIDTQRRLFSYSRALNEEIIVPVPPMAESISEGTLASLPKKVGEQIEADEEIASIETDKIDVSVTAPKTAVVAEYFAAEGDTVVVGQKLARIVTGDDAGAVEKPKDEGEAQQPPKEEPKQEESKPAKAEENHTKEQTPPSEPPKAAKPAESKPAPKESKPQPAATSAHAGGPSRGERVVSHDLYVIVEGIANQVRAQEKMTRMRKTIASRLKQSQNTCASLTTIQEVDMSNLMAWRSKYKEEVAEQYGVRLGYMGAFTKATTLAAQQIPQINAAIDTDKEVITYRDYVDISIAVSAPKGLVTPVLRNTNALSIVELEREVAVLAKKARDGKLTMEDLEGGNYSISNPGIFGSMFGTPVINYPQSAVFNMNGIQQRVMAINGQAEIRPMMYISLTYDHRLIDGREAVSFLNIVKKYIEDPSRMLLA</sequence>
<evidence type="ECO:0000256" key="1">
    <source>
        <dbReference type="ARBA" id="ARBA00001938"/>
    </source>
</evidence>
<keyword evidence="6" id="KW-0808">Transferase</keyword>
<evidence type="ECO:0000259" key="11">
    <source>
        <dbReference type="PROSITE" id="PS50968"/>
    </source>
</evidence>
<dbReference type="CDD" id="cd06849">
    <property type="entry name" value="lipoyl_domain"/>
    <property type="match status" value="1"/>
</dbReference>
<dbReference type="Pfam" id="PF00364">
    <property type="entry name" value="Biotin_lipoyl"/>
    <property type="match status" value="1"/>
</dbReference>
<feature type="region of interest" description="Disordered" evidence="10">
    <location>
        <begin position="132"/>
        <end position="212"/>
    </location>
</feature>
<evidence type="ECO:0000256" key="8">
    <source>
        <dbReference type="ARBA" id="ARBA00023315"/>
    </source>
</evidence>
<dbReference type="InterPro" id="IPR000089">
    <property type="entry name" value="Biotin_lipoyl"/>
</dbReference>
<evidence type="ECO:0000256" key="3">
    <source>
        <dbReference type="ARBA" id="ARBA00007317"/>
    </source>
</evidence>
<dbReference type="PROSITE" id="PS50968">
    <property type="entry name" value="BIOTINYL_LIPOYL"/>
    <property type="match status" value="1"/>
</dbReference>
<dbReference type="Gene3D" id="2.40.50.100">
    <property type="match status" value="1"/>
</dbReference>